<feature type="compositionally biased region" description="Polar residues" evidence="1">
    <location>
        <begin position="161"/>
        <end position="181"/>
    </location>
</feature>
<evidence type="ECO:0000313" key="3">
    <source>
        <dbReference type="EMBL" id="KIM97636.1"/>
    </source>
</evidence>
<dbReference type="HOGENOM" id="CLU_004045_0_0_1"/>
<evidence type="ECO:0000256" key="1">
    <source>
        <dbReference type="SAM" id="MobiDB-lite"/>
    </source>
</evidence>
<keyword evidence="4" id="KW-1185">Reference proteome</keyword>
<organism evidence="3 4">
    <name type="scientific">Oidiodendron maius (strain Zn)</name>
    <dbReference type="NCBI Taxonomy" id="913774"/>
    <lineage>
        <taxon>Eukaryota</taxon>
        <taxon>Fungi</taxon>
        <taxon>Dikarya</taxon>
        <taxon>Ascomycota</taxon>
        <taxon>Pezizomycotina</taxon>
        <taxon>Leotiomycetes</taxon>
        <taxon>Leotiomycetes incertae sedis</taxon>
        <taxon>Myxotrichaceae</taxon>
        <taxon>Oidiodendron</taxon>
    </lineage>
</organism>
<proteinExistence type="predicted"/>
<gene>
    <name evidence="3" type="ORF">OIDMADRAFT_202611</name>
</gene>
<feature type="region of interest" description="Disordered" evidence="1">
    <location>
        <begin position="540"/>
        <end position="645"/>
    </location>
</feature>
<dbReference type="AlphaFoldDB" id="A0A0C3H5D3"/>
<protein>
    <recommendedName>
        <fullName evidence="5">Glycoprotease family protein</fullName>
    </recommendedName>
</protein>
<feature type="region of interest" description="Disordered" evidence="1">
    <location>
        <begin position="152"/>
        <end position="193"/>
    </location>
</feature>
<reference evidence="4" key="2">
    <citation type="submission" date="2015-01" db="EMBL/GenBank/DDBJ databases">
        <title>Evolutionary Origins and Diversification of the Mycorrhizal Mutualists.</title>
        <authorList>
            <consortium name="DOE Joint Genome Institute"/>
            <consortium name="Mycorrhizal Genomics Consortium"/>
            <person name="Kohler A."/>
            <person name="Kuo A."/>
            <person name="Nagy L.G."/>
            <person name="Floudas D."/>
            <person name="Copeland A."/>
            <person name="Barry K.W."/>
            <person name="Cichocki N."/>
            <person name="Veneault-Fourrey C."/>
            <person name="LaButti K."/>
            <person name="Lindquist E.A."/>
            <person name="Lipzen A."/>
            <person name="Lundell T."/>
            <person name="Morin E."/>
            <person name="Murat C."/>
            <person name="Riley R."/>
            <person name="Ohm R."/>
            <person name="Sun H."/>
            <person name="Tunlid A."/>
            <person name="Henrissat B."/>
            <person name="Grigoriev I.V."/>
            <person name="Hibbett D.S."/>
            <person name="Martin F."/>
        </authorList>
    </citation>
    <scope>NUCLEOTIDE SEQUENCE [LARGE SCALE GENOMIC DNA]</scope>
    <source>
        <strain evidence="4">Zn</strain>
    </source>
</reference>
<evidence type="ECO:0000313" key="4">
    <source>
        <dbReference type="Proteomes" id="UP000054321"/>
    </source>
</evidence>
<dbReference type="EMBL" id="KN832881">
    <property type="protein sequence ID" value="KIM97636.1"/>
    <property type="molecule type" value="Genomic_DNA"/>
</dbReference>
<dbReference type="InParanoid" id="A0A0C3H5D3"/>
<feature type="region of interest" description="Disordered" evidence="1">
    <location>
        <begin position="1"/>
        <end position="93"/>
    </location>
</feature>
<feature type="region of interest" description="Disordered" evidence="1">
    <location>
        <begin position="319"/>
        <end position="345"/>
    </location>
</feature>
<feature type="compositionally biased region" description="Polar residues" evidence="1">
    <location>
        <begin position="547"/>
        <end position="564"/>
    </location>
</feature>
<feature type="compositionally biased region" description="Basic residues" evidence="1">
    <location>
        <begin position="82"/>
        <end position="92"/>
    </location>
</feature>
<evidence type="ECO:0000256" key="2">
    <source>
        <dbReference type="SAM" id="Phobius"/>
    </source>
</evidence>
<dbReference type="Proteomes" id="UP000054321">
    <property type="component" value="Unassembled WGS sequence"/>
</dbReference>
<keyword evidence="2" id="KW-0812">Transmembrane</keyword>
<feature type="transmembrane region" description="Helical" evidence="2">
    <location>
        <begin position="743"/>
        <end position="762"/>
    </location>
</feature>
<evidence type="ECO:0008006" key="5">
    <source>
        <dbReference type="Google" id="ProtNLM"/>
    </source>
</evidence>
<feature type="region of interest" description="Disordered" evidence="1">
    <location>
        <begin position="357"/>
        <end position="385"/>
    </location>
</feature>
<keyword evidence="2" id="KW-1133">Transmembrane helix</keyword>
<dbReference type="STRING" id="913774.A0A0C3H5D3"/>
<name>A0A0C3H5D3_OIDMZ</name>
<sequence length="1170" mass="125273">MAEGTPHSTHAADIAGYDSNANDSGTEWWDDEEKEPISPINATARITQWPRPPGATAANPPKSTTHTSSRKSERRYSVQKPMRIKSQGRQKKQNALAGIKVVTHFSNPRGAKSILQTTRESRERAQAGCFVDLAALQALNGEPVEASGGFWKSRKVKESSPIASTERSTQTPTSGNGSKIATSAAAKPKGLVPSPLNLNDDLSPSDRPIVIGISIPPASLVKHAISPQTASSYTSNISQSYEHRTPTGYTPETPTILITPAQDDSTWSPLGQHIGRASSVYSQPPQDAFGIYASKDAPPVPQVPTSVLESENQRIAAQRSYFSPDSEQDTSWGDDDTKFGSPHKSRITSSCTVFEEDESPVLTRSGRPRSVSAATKDNKHTSVSTVATRQSKGWWNLIVTPFLTRSNTVAMRGVFEDQQPPALPSLAVASAKASEADRDRKLWEKQFSPITPATATTINSDDWWEAATIGGESKDKQYEGVSPVAHTARHVAQPSSGTIPFVLSNPSRTIRDLTSNPSTNYIQSQQNFSLPRVPPAAAISNGRGTARQASGLPNPSTRVVSQDVSPFVQPRLADLNGSPAQSRPVMPPVMSSAREGQSAVQPSPPPPYSPAPRRYRAILPPHSHREPENPQHPASPGPVSPGLEAAMSSQGAIPMSSVPIALASRTPINLNSGYPDLPPRSFTPPVFLPPPTSARKAEAKRQRYEKEDAIARKAGGLWRGRGCISNRGCYGRGGAEGRKKRRLYFGLIAGFLSVIILIVVLASTLHKKSKTVVGPSQWLNLTGFPPIYTGLSTVAAPINGEANTGCVVPATQWSCSLPKEQQASVAPNAPNRPNFLLQIQWDNSSAANATFANVTGNPNLVTRNIIGNPVSAGYLIRHLLLKARQAVSFSPNPAPPSFAEESFMGGTTDGIVAADKAGEPTPFYISFLPTTSISLSKRQPVVHPRADNLSDPFPDVSTIIPAPSLNADGTAAPANLLPLPSQQPIRLYDRGLPTEHYGFYSYFDRSIFLKSITAANGTSSTEANPDDENGGSKESEAAFRCTWAQTRFLVQMWTKANSTTRLLNATSSSMLPPGQDFTQPGSFPYPITITIDRHGGDPTLKMLYCYSMNDQGGLVATSGHINVENRGFGGTLINPAPNLFSNSSDPSLGGFDGGTGGCGCQWTNFQNVAS</sequence>
<dbReference type="OrthoDB" id="10259622at2759"/>
<keyword evidence="2" id="KW-0472">Membrane</keyword>
<reference evidence="3 4" key="1">
    <citation type="submission" date="2014-04" db="EMBL/GenBank/DDBJ databases">
        <authorList>
            <consortium name="DOE Joint Genome Institute"/>
            <person name="Kuo A."/>
            <person name="Martino E."/>
            <person name="Perotto S."/>
            <person name="Kohler A."/>
            <person name="Nagy L.G."/>
            <person name="Floudas D."/>
            <person name="Copeland A."/>
            <person name="Barry K.W."/>
            <person name="Cichocki N."/>
            <person name="Veneault-Fourrey C."/>
            <person name="LaButti K."/>
            <person name="Lindquist E.A."/>
            <person name="Lipzen A."/>
            <person name="Lundell T."/>
            <person name="Morin E."/>
            <person name="Murat C."/>
            <person name="Sun H."/>
            <person name="Tunlid A."/>
            <person name="Henrissat B."/>
            <person name="Grigoriev I.V."/>
            <person name="Hibbett D.S."/>
            <person name="Martin F."/>
            <person name="Nordberg H.P."/>
            <person name="Cantor M.N."/>
            <person name="Hua S.X."/>
        </authorList>
    </citation>
    <scope>NUCLEOTIDE SEQUENCE [LARGE SCALE GENOMIC DNA]</scope>
    <source>
        <strain evidence="3 4">Zn</strain>
    </source>
</reference>
<accession>A0A0C3H5D3</accession>